<accession>A0A447IUM2</accession>
<reference evidence="3" key="1">
    <citation type="submission" date="2018-12" db="EMBL/GenBank/DDBJ databases">
        <authorList>
            <person name="Jaffe A."/>
        </authorList>
    </citation>
    <scope>NUCLEOTIDE SEQUENCE</scope>
</reference>
<dbReference type="NCBIfam" id="NF003252">
    <property type="entry name" value="PRK04208.1"/>
    <property type="match status" value="1"/>
</dbReference>
<dbReference type="Gene3D" id="3.20.20.110">
    <property type="entry name" value="Ribulose bisphosphate carboxylase, large subunit, C-terminal domain"/>
    <property type="match status" value="1"/>
</dbReference>
<dbReference type="InterPro" id="IPR036376">
    <property type="entry name" value="RuBisCO_lsu_C_sf"/>
</dbReference>
<dbReference type="PANTHER" id="PTHR42704:SF17">
    <property type="entry name" value="RIBULOSE BISPHOSPHATE CARBOXYLASE LARGE CHAIN"/>
    <property type="match status" value="1"/>
</dbReference>
<dbReference type="PANTHER" id="PTHR42704">
    <property type="entry name" value="RIBULOSE BISPHOSPHATE CARBOXYLASE"/>
    <property type="match status" value="1"/>
</dbReference>
<dbReference type="SFLD" id="SFLDS00014">
    <property type="entry name" value="RuBisCO"/>
    <property type="match status" value="1"/>
</dbReference>
<dbReference type="InterPro" id="IPR000685">
    <property type="entry name" value="RuBisCO_lsu_C"/>
</dbReference>
<gene>
    <name evidence="3" type="primary">rbcL</name>
</gene>
<sequence length="406" mass="45369">MQYDDYVSLGKVPVNSVVCTFRIDPPTTNAAAAVAAESSTGTWSDVPDTNYVKKISAFIFERRGQMFKIAYPITLFEKNNIPQLMSSVAGNVFDMKNVKNLRLEDIEFPRSYYTAFKGPAYGIKGIRKIMKIRKRPLIGTIIKPKLGLNTEQHAERAYQAWIGGCDIVKDDENLSNQKFNKFQKRVFNTLMMCQRAENETGFKKAYMPNITAETNEMIKRAKFVEDHGGKYIMIDVVTTGWAGLQTVRDHVKIPIHAHRAGHGAFTRMENHGIAMRVIAKICRMIGIDQLHTGTVIGKMQGGKGVFDSVHALQDRWRGIKSCFAVCSGGLCPTHAPELIKMFGRNIIIQAGGGIHSHPKGTIHGAEAMMQAVEAGMKKISLTEYAENHTSLRLALEKWGLSKMERE</sequence>
<dbReference type="AlphaFoldDB" id="A0A447IUM2"/>
<dbReference type="Pfam" id="PF02788">
    <property type="entry name" value="RuBisCO_large_N"/>
    <property type="match status" value="1"/>
</dbReference>
<dbReference type="EMBL" id="LR131757">
    <property type="protein sequence ID" value="VDS11145.1"/>
    <property type="molecule type" value="Genomic_DNA"/>
</dbReference>
<dbReference type="GO" id="GO:0016984">
    <property type="term" value="F:ribulose-bisphosphate carboxylase activity"/>
    <property type="evidence" value="ECO:0007669"/>
    <property type="project" value="InterPro"/>
</dbReference>
<dbReference type="Pfam" id="PF00016">
    <property type="entry name" value="RuBisCO_large"/>
    <property type="match status" value="1"/>
</dbReference>
<feature type="domain" description="Ribulose bisphosphate carboxylase large subunit ferrodoxin-like N-terminal" evidence="2">
    <location>
        <begin position="15"/>
        <end position="112"/>
    </location>
</feature>
<dbReference type="InterPro" id="IPR036422">
    <property type="entry name" value="RuBisCO_lsu_N_sf"/>
</dbReference>
<dbReference type="EMBL" id="LR131793">
    <property type="protein sequence ID" value="VDS11181.1"/>
    <property type="molecule type" value="Genomic_DNA"/>
</dbReference>
<dbReference type="SFLD" id="SFLDG00301">
    <property type="entry name" value="RuBisCO-like_proteins"/>
    <property type="match status" value="1"/>
</dbReference>
<organism evidence="3">
    <name type="scientific">uncultured Aenigmarchaeota archaeon</name>
    <dbReference type="NCBI Taxonomy" id="1462426"/>
    <lineage>
        <taxon>Archaea</taxon>
        <taxon>Candidatus Aenigmatarchaeota</taxon>
        <taxon>environmental samples</taxon>
    </lineage>
</organism>
<dbReference type="InterPro" id="IPR033966">
    <property type="entry name" value="RuBisCO"/>
</dbReference>
<protein>
    <submittedName>
        <fullName evidence="3">RuBisCO long chain, Form III-b</fullName>
    </submittedName>
</protein>
<evidence type="ECO:0000313" key="3">
    <source>
        <dbReference type="EMBL" id="VDS11181.1"/>
    </source>
</evidence>
<dbReference type="EMBL" id="LR131799">
    <property type="protein sequence ID" value="VDS11187.1"/>
    <property type="molecule type" value="Genomic_DNA"/>
</dbReference>
<name>A0A447IUM2_9ARCH</name>
<evidence type="ECO:0000259" key="2">
    <source>
        <dbReference type="Pfam" id="PF02788"/>
    </source>
</evidence>
<dbReference type="GO" id="GO:0015977">
    <property type="term" value="P:carbon fixation"/>
    <property type="evidence" value="ECO:0007669"/>
    <property type="project" value="InterPro"/>
</dbReference>
<dbReference type="GO" id="GO:0000287">
    <property type="term" value="F:magnesium ion binding"/>
    <property type="evidence" value="ECO:0007669"/>
    <property type="project" value="InterPro"/>
</dbReference>
<dbReference type="SUPFAM" id="SSF54966">
    <property type="entry name" value="RuBisCO, large subunit, small (N-terminal) domain"/>
    <property type="match status" value="1"/>
</dbReference>
<feature type="domain" description="Ribulose bisphosphate carboxylase large subunit C-terminal" evidence="1">
    <location>
        <begin position="122"/>
        <end position="398"/>
    </location>
</feature>
<dbReference type="InterPro" id="IPR017443">
    <property type="entry name" value="RuBisCO_lsu_fd_N"/>
</dbReference>
<proteinExistence type="predicted"/>
<evidence type="ECO:0000259" key="1">
    <source>
        <dbReference type="Pfam" id="PF00016"/>
    </source>
</evidence>
<dbReference type="SUPFAM" id="SSF51649">
    <property type="entry name" value="RuBisCo, C-terminal domain"/>
    <property type="match status" value="1"/>
</dbReference>
<dbReference type="Gene3D" id="3.30.70.150">
    <property type="entry name" value="RuBisCO large subunit, N-terminal domain"/>
    <property type="match status" value="1"/>
</dbReference>